<evidence type="ECO:0000256" key="1">
    <source>
        <dbReference type="SAM" id="MobiDB-lite"/>
    </source>
</evidence>
<feature type="region of interest" description="Disordered" evidence="1">
    <location>
        <begin position="1"/>
        <end position="28"/>
    </location>
</feature>
<proteinExistence type="predicted"/>
<organism evidence="2 3">
    <name type="scientific">Funneliformis caledonium</name>
    <dbReference type="NCBI Taxonomy" id="1117310"/>
    <lineage>
        <taxon>Eukaryota</taxon>
        <taxon>Fungi</taxon>
        <taxon>Fungi incertae sedis</taxon>
        <taxon>Mucoromycota</taxon>
        <taxon>Glomeromycotina</taxon>
        <taxon>Glomeromycetes</taxon>
        <taxon>Glomerales</taxon>
        <taxon>Glomeraceae</taxon>
        <taxon>Funneliformis</taxon>
    </lineage>
</organism>
<name>A0A9N9C159_9GLOM</name>
<keyword evidence="3" id="KW-1185">Reference proteome</keyword>
<feature type="non-terminal residue" evidence="2">
    <location>
        <position position="53"/>
    </location>
</feature>
<dbReference type="AlphaFoldDB" id="A0A9N9C159"/>
<accession>A0A9N9C159</accession>
<sequence>MEKNEREDTEDNGSWEDDEIDESHQRKVGRSYLGNAGWATWRWAPAKLMAPFQ</sequence>
<evidence type="ECO:0000313" key="2">
    <source>
        <dbReference type="EMBL" id="CAG8587952.1"/>
    </source>
</evidence>
<dbReference type="EMBL" id="CAJVPQ010002213">
    <property type="protein sequence ID" value="CAG8587952.1"/>
    <property type="molecule type" value="Genomic_DNA"/>
</dbReference>
<evidence type="ECO:0000313" key="3">
    <source>
        <dbReference type="Proteomes" id="UP000789570"/>
    </source>
</evidence>
<protein>
    <submittedName>
        <fullName evidence="2">4636_t:CDS:1</fullName>
    </submittedName>
</protein>
<reference evidence="2" key="1">
    <citation type="submission" date="2021-06" db="EMBL/GenBank/DDBJ databases">
        <authorList>
            <person name="Kallberg Y."/>
            <person name="Tangrot J."/>
            <person name="Rosling A."/>
        </authorList>
    </citation>
    <scope>NUCLEOTIDE SEQUENCE</scope>
    <source>
        <strain evidence="2">UK204</strain>
    </source>
</reference>
<dbReference type="Proteomes" id="UP000789570">
    <property type="component" value="Unassembled WGS sequence"/>
</dbReference>
<gene>
    <name evidence="2" type="ORF">FCALED_LOCUS7937</name>
</gene>
<comment type="caution">
    <text evidence="2">The sequence shown here is derived from an EMBL/GenBank/DDBJ whole genome shotgun (WGS) entry which is preliminary data.</text>
</comment>
<feature type="compositionally biased region" description="Acidic residues" evidence="1">
    <location>
        <begin position="7"/>
        <end position="21"/>
    </location>
</feature>